<comment type="caution">
    <text evidence="1">The sequence shown here is derived from an EMBL/GenBank/DDBJ whole genome shotgun (WGS) entry which is preliminary data.</text>
</comment>
<dbReference type="AlphaFoldDB" id="A0A5B7IKA5"/>
<accession>A0A5B7IKA5</accession>
<organism evidence="1 2">
    <name type="scientific">Portunus trituberculatus</name>
    <name type="common">Swimming crab</name>
    <name type="synonym">Neptunus trituberculatus</name>
    <dbReference type="NCBI Taxonomy" id="210409"/>
    <lineage>
        <taxon>Eukaryota</taxon>
        <taxon>Metazoa</taxon>
        <taxon>Ecdysozoa</taxon>
        <taxon>Arthropoda</taxon>
        <taxon>Crustacea</taxon>
        <taxon>Multicrustacea</taxon>
        <taxon>Malacostraca</taxon>
        <taxon>Eumalacostraca</taxon>
        <taxon>Eucarida</taxon>
        <taxon>Decapoda</taxon>
        <taxon>Pleocyemata</taxon>
        <taxon>Brachyura</taxon>
        <taxon>Eubrachyura</taxon>
        <taxon>Portunoidea</taxon>
        <taxon>Portunidae</taxon>
        <taxon>Portuninae</taxon>
        <taxon>Portunus</taxon>
    </lineage>
</organism>
<evidence type="ECO:0000313" key="1">
    <source>
        <dbReference type="EMBL" id="MPC84970.1"/>
    </source>
</evidence>
<sequence>MTRYHIRSSNYLVCFLDGRLSFGPPVSYYAFRYDLEGKIRDREKKRERMRVREKRKGKDAKIEMLRLNL</sequence>
<dbReference type="Proteomes" id="UP000324222">
    <property type="component" value="Unassembled WGS sequence"/>
</dbReference>
<reference evidence="1 2" key="1">
    <citation type="submission" date="2019-05" db="EMBL/GenBank/DDBJ databases">
        <title>Another draft genome of Portunus trituberculatus and its Hox gene families provides insights of decapod evolution.</title>
        <authorList>
            <person name="Jeong J.-H."/>
            <person name="Song I."/>
            <person name="Kim S."/>
            <person name="Choi T."/>
            <person name="Kim D."/>
            <person name="Ryu S."/>
            <person name="Kim W."/>
        </authorList>
    </citation>
    <scope>NUCLEOTIDE SEQUENCE [LARGE SCALE GENOMIC DNA]</scope>
    <source>
        <tissue evidence="1">Muscle</tissue>
    </source>
</reference>
<dbReference type="EMBL" id="VSRR010066957">
    <property type="protein sequence ID" value="MPC84970.1"/>
    <property type="molecule type" value="Genomic_DNA"/>
</dbReference>
<protein>
    <submittedName>
        <fullName evidence="1">Uncharacterized protein</fullName>
    </submittedName>
</protein>
<proteinExistence type="predicted"/>
<gene>
    <name evidence="1" type="ORF">E2C01_079725</name>
</gene>
<keyword evidence="2" id="KW-1185">Reference proteome</keyword>
<evidence type="ECO:0000313" key="2">
    <source>
        <dbReference type="Proteomes" id="UP000324222"/>
    </source>
</evidence>
<name>A0A5B7IKA5_PORTR</name>